<dbReference type="GO" id="GO:0016747">
    <property type="term" value="F:acyltransferase activity, transferring groups other than amino-acyl groups"/>
    <property type="evidence" value="ECO:0007669"/>
    <property type="project" value="InterPro"/>
</dbReference>
<sequence length="200" mass="22355">MAIHLTTPRLVLREFTAHDGALLEALDADAEVVHFITGGRPTPRAEIEDDWLPAILERYRRTPGFGFFAAELVDASPDGGMGDARIDGRFVGWFHFRPRPEDPDDVPELGYRLVRSVWDTGLASEGSIALVDKGFREQGVSRVVAETMVVHTASRRVMEKAGLRPVRFFHAVWPDHIPGDEHGDVEYAITRDEWLAQGRG</sequence>
<evidence type="ECO:0000259" key="1">
    <source>
        <dbReference type="PROSITE" id="PS51186"/>
    </source>
</evidence>
<comment type="caution">
    <text evidence="2">The sequence shown here is derived from an EMBL/GenBank/DDBJ whole genome shotgun (WGS) entry which is preliminary data.</text>
</comment>
<dbReference type="Gene3D" id="3.40.630.30">
    <property type="match status" value="1"/>
</dbReference>
<gene>
    <name evidence="2" type="ORF">GIS00_09665</name>
</gene>
<dbReference type="Proteomes" id="UP000460221">
    <property type="component" value="Unassembled WGS sequence"/>
</dbReference>
<dbReference type="PANTHER" id="PTHR43792">
    <property type="entry name" value="GNAT FAMILY, PUTATIVE (AFU_ORTHOLOGUE AFUA_3G00765)-RELATED-RELATED"/>
    <property type="match status" value="1"/>
</dbReference>
<proteinExistence type="predicted"/>
<dbReference type="SUPFAM" id="SSF55729">
    <property type="entry name" value="Acyl-CoA N-acyltransferases (Nat)"/>
    <property type="match status" value="1"/>
</dbReference>
<reference evidence="2 3" key="1">
    <citation type="submission" date="2019-11" db="EMBL/GenBank/DDBJ databases">
        <authorList>
            <person name="Jiang L.-Q."/>
        </authorList>
    </citation>
    <scope>NUCLEOTIDE SEQUENCE [LARGE SCALE GENOMIC DNA]</scope>
    <source>
        <strain evidence="2 3">YIM 132087</strain>
    </source>
</reference>
<dbReference type="EMBL" id="WLYK01000002">
    <property type="protein sequence ID" value="MTD14212.1"/>
    <property type="molecule type" value="Genomic_DNA"/>
</dbReference>
<name>A0A7K1FJA5_9ACTN</name>
<keyword evidence="2" id="KW-0808">Transferase</keyword>
<dbReference type="AlphaFoldDB" id="A0A7K1FJA5"/>
<accession>A0A7K1FJA5</accession>
<evidence type="ECO:0000313" key="3">
    <source>
        <dbReference type="Proteomes" id="UP000460221"/>
    </source>
</evidence>
<dbReference type="PROSITE" id="PS51186">
    <property type="entry name" value="GNAT"/>
    <property type="match status" value="1"/>
</dbReference>
<dbReference type="Pfam" id="PF13302">
    <property type="entry name" value="Acetyltransf_3"/>
    <property type="match status" value="1"/>
</dbReference>
<dbReference type="PANTHER" id="PTHR43792:SF16">
    <property type="entry name" value="N-ACETYLTRANSFERASE DOMAIN-CONTAINING PROTEIN"/>
    <property type="match status" value="1"/>
</dbReference>
<feature type="domain" description="N-acetyltransferase" evidence="1">
    <location>
        <begin position="41"/>
        <end position="192"/>
    </location>
</feature>
<evidence type="ECO:0000313" key="2">
    <source>
        <dbReference type="EMBL" id="MTD14212.1"/>
    </source>
</evidence>
<organism evidence="2 3">
    <name type="scientific">Nakamurella alba</name>
    <dbReference type="NCBI Taxonomy" id="2665158"/>
    <lineage>
        <taxon>Bacteria</taxon>
        <taxon>Bacillati</taxon>
        <taxon>Actinomycetota</taxon>
        <taxon>Actinomycetes</taxon>
        <taxon>Nakamurellales</taxon>
        <taxon>Nakamurellaceae</taxon>
        <taxon>Nakamurella</taxon>
    </lineage>
</organism>
<dbReference type="InterPro" id="IPR016181">
    <property type="entry name" value="Acyl_CoA_acyltransferase"/>
</dbReference>
<keyword evidence="3" id="KW-1185">Reference proteome</keyword>
<dbReference type="RefSeq" id="WP_322097784.1">
    <property type="nucleotide sequence ID" value="NZ_WLYK01000002.1"/>
</dbReference>
<dbReference type="InterPro" id="IPR000182">
    <property type="entry name" value="GNAT_dom"/>
</dbReference>
<protein>
    <submittedName>
        <fullName evidence="2">GNAT family N-acetyltransferase</fullName>
    </submittedName>
</protein>
<dbReference type="InterPro" id="IPR051531">
    <property type="entry name" value="N-acetyltransferase"/>
</dbReference>